<comment type="caution">
    <text evidence="4">The sequence shown here is derived from an EMBL/GenBank/DDBJ whole genome shotgun (WGS) entry which is preliminary data.</text>
</comment>
<dbReference type="OrthoDB" id="6409003at2759"/>
<dbReference type="AlphaFoldDB" id="A0A8X6UPR8"/>
<keyword evidence="5" id="KW-1185">Reference proteome</keyword>
<proteinExistence type="predicted"/>
<sequence length="135" mass="15668">MVSIQILHQVVSCNLLLIFSSIMFECNTNISCFLFIILFSFHCHGYTFLQPSRIDENFLDKCIDENWDIHRIGSVWYDKEKCEQLECVSVEDELYIQGYGCGKIVPPKDCWLIPGKGVNYPSCCPDFDCFFGVIW</sequence>
<evidence type="ECO:0000259" key="3">
    <source>
        <dbReference type="Pfam" id="PF15430"/>
    </source>
</evidence>
<accession>A0A8X6UPR8</accession>
<organism evidence="4 5">
    <name type="scientific">Nephila pilipes</name>
    <name type="common">Giant wood spider</name>
    <name type="synonym">Nephila maculata</name>
    <dbReference type="NCBI Taxonomy" id="299642"/>
    <lineage>
        <taxon>Eukaryota</taxon>
        <taxon>Metazoa</taxon>
        <taxon>Ecdysozoa</taxon>
        <taxon>Arthropoda</taxon>
        <taxon>Chelicerata</taxon>
        <taxon>Arachnida</taxon>
        <taxon>Araneae</taxon>
        <taxon>Araneomorphae</taxon>
        <taxon>Entelegynae</taxon>
        <taxon>Araneoidea</taxon>
        <taxon>Nephilidae</taxon>
        <taxon>Nephila</taxon>
    </lineage>
</organism>
<protein>
    <submittedName>
        <fullName evidence="4">Toxin-like protein 14</fullName>
    </submittedName>
</protein>
<evidence type="ECO:0000313" key="4">
    <source>
        <dbReference type="EMBL" id="GFU37621.1"/>
    </source>
</evidence>
<evidence type="ECO:0000313" key="5">
    <source>
        <dbReference type="Proteomes" id="UP000887013"/>
    </source>
</evidence>
<comment type="subcellular location">
    <subcellularLocation>
        <location evidence="1">Secreted</location>
    </subcellularLocation>
</comment>
<dbReference type="EMBL" id="BMAW01084242">
    <property type="protein sequence ID" value="GFU37621.1"/>
    <property type="molecule type" value="Genomic_DNA"/>
</dbReference>
<feature type="domain" description="Single" evidence="3">
    <location>
        <begin position="62"/>
        <end position="129"/>
    </location>
</feature>
<gene>
    <name evidence="4" type="primary">NCL1_40042</name>
    <name evidence="4" type="ORF">NPIL_378811</name>
</gene>
<reference evidence="4" key="1">
    <citation type="submission" date="2020-08" db="EMBL/GenBank/DDBJ databases">
        <title>Multicomponent nature underlies the extraordinary mechanical properties of spider dragline silk.</title>
        <authorList>
            <person name="Kono N."/>
            <person name="Nakamura H."/>
            <person name="Mori M."/>
            <person name="Yoshida Y."/>
            <person name="Ohtoshi R."/>
            <person name="Malay A.D."/>
            <person name="Moran D.A.P."/>
            <person name="Tomita M."/>
            <person name="Numata K."/>
            <person name="Arakawa K."/>
        </authorList>
    </citation>
    <scope>NUCLEOTIDE SEQUENCE</scope>
</reference>
<name>A0A8X6UPR8_NEPPI</name>
<dbReference type="InterPro" id="IPR029277">
    <property type="entry name" value="SVWC_dom"/>
</dbReference>
<dbReference type="Proteomes" id="UP000887013">
    <property type="component" value="Unassembled WGS sequence"/>
</dbReference>
<evidence type="ECO:0000256" key="2">
    <source>
        <dbReference type="ARBA" id="ARBA00022525"/>
    </source>
</evidence>
<dbReference type="GO" id="GO:0005576">
    <property type="term" value="C:extracellular region"/>
    <property type="evidence" value="ECO:0007669"/>
    <property type="project" value="UniProtKB-SubCell"/>
</dbReference>
<keyword evidence="2" id="KW-0964">Secreted</keyword>
<dbReference type="Pfam" id="PF15430">
    <property type="entry name" value="SVWC"/>
    <property type="match status" value="1"/>
</dbReference>
<evidence type="ECO:0000256" key="1">
    <source>
        <dbReference type="ARBA" id="ARBA00004613"/>
    </source>
</evidence>